<feature type="domain" description="Response regulatory" evidence="2">
    <location>
        <begin position="1"/>
        <end position="116"/>
    </location>
</feature>
<reference evidence="4 5" key="1">
    <citation type="submission" date="2019-11" db="EMBL/GenBank/DDBJ databases">
        <title>Comparative genomics of hydrocarbon-degrading Desulfosarcina strains.</title>
        <authorList>
            <person name="Watanabe M."/>
            <person name="Kojima H."/>
            <person name="Fukui M."/>
        </authorList>
    </citation>
    <scope>NUCLEOTIDE SEQUENCE [LARGE SCALE GENOMIC DNA]</scope>
    <source>
        <strain evidence="5">oXyS1</strain>
    </source>
</reference>
<name>A0A5K8AEE8_9BACT</name>
<organism evidence="4 5">
    <name type="scientific">Desulfosarcina ovata subsp. ovata</name>
    <dbReference type="NCBI Taxonomy" id="2752305"/>
    <lineage>
        <taxon>Bacteria</taxon>
        <taxon>Pseudomonadati</taxon>
        <taxon>Thermodesulfobacteriota</taxon>
        <taxon>Desulfobacteria</taxon>
        <taxon>Desulfobacterales</taxon>
        <taxon>Desulfosarcinaceae</taxon>
        <taxon>Desulfosarcina</taxon>
    </lineage>
</organism>
<dbReference type="SUPFAM" id="SSF52172">
    <property type="entry name" value="CheY-like"/>
    <property type="match status" value="1"/>
</dbReference>
<proteinExistence type="predicted"/>
<keyword evidence="5" id="KW-1185">Reference proteome</keyword>
<evidence type="ECO:0000259" key="3">
    <source>
        <dbReference type="PROSITE" id="PS51833"/>
    </source>
</evidence>
<dbReference type="PROSITE" id="PS50110">
    <property type="entry name" value="RESPONSE_REGULATORY"/>
    <property type="match status" value="1"/>
</dbReference>
<gene>
    <name evidence="4" type="ORF">DSCOOX_35440</name>
</gene>
<dbReference type="Proteomes" id="UP000422108">
    <property type="component" value="Chromosome"/>
</dbReference>
<evidence type="ECO:0000313" key="5">
    <source>
        <dbReference type="Proteomes" id="UP000422108"/>
    </source>
</evidence>
<dbReference type="GO" id="GO:0000160">
    <property type="term" value="P:phosphorelay signal transduction system"/>
    <property type="evidence" value="ECO:0007669"/>
    <property type="project" value="InterPro"/>
</dbReference>
<feature type="domain" description="HDOD" evidence="3">
    <location>
        <begin position="152"/>
        <end position="345"/>
    </location>
</feature>
<dbReference type="InterPro" id="IPR013976">
    <property type="entry name" value="HDOD"/>
</dbReference>
<dbReference type="PROSITE" id="PS51833">
    <property type="entry name" value="HDOD"/>
    <property type="match status" value="1"/>
</dbReference>
<dbReference type="PANTHER" id="PTHR33525:SF3">
    <property type="entry name" value="RIBONUCLEASE Y"/>
    <property type="match status" value="1"/>
</dbReference>
<dbReference type="AlphaFoldDB" id="A0A5K8AEE8"/>
<dbReference type="SUPFAM" id="SSF109604">
    <property type="entry name" value="HD-domain/PDEase-like"/>
    <property type="match status" value="1"/>
</dbReference>
<dbReference type="Pfam" id="PF08668">
    <property type="entry name" value="HDOD"/>
    <property type="match status" value="1"/>
</dbReference>
<evidence type="ECO:0000259" key="2">
    <source>
        <dbReference type="PROSITE" id="PS50110"/>
    </source>
</evidence>
<feature type="modified residue" description="4-aspartylphosphate" evidence="1">
    <location>
        <position position="43"/>
    </location>
</feature>
<dbReference type="InterPro" id="IPR011006">
    <property type="entry name" value="CheY-like_superfamily"/>
</dbReference>
<dbReference type="InterPro" id="IPR052340">
    <property type="entry name" value="RNase_Y/CdgJ"/>
</dbReference>
<dbReference type="RefSeq" id="WP_162458986.1">
    <property type="nucleotide sequence ID" value="NZ_AP021879.1"/>
</dbReference>
<evidence type="ECO:0000313" key="4">
    <source>
        <dbReference type="EMBL" id="BBO90364.1"/>
    </source>
</evidence>
<dbReference type="PANTHER" id="PTHR33525">
    <property type="match status" value="1"/>
</dbReference>
<dbReference type="InterPro" id="IPR001789">
    <property type="entry name" value="Sig_transdc_resp-reg_receiver"/>
</dbReference>
<accession>A0A5K8AEE8</accession>
<dbReference type="Gene3D" id="1.10.3210.10">
    <property type="entry name" value="Hypothetical protein af1432"/>
    <property type="match status" value="1"/>
</dbReference>
<keyword evidence="1" id="KW-0597">Phosphoprotein</keyword>
<evidence type="ECO:0000256" key="1">
    <source>
        <dbReference type="PROSITE-ProRule" id="PRU00169"/>
    </source>
</evidence>
<evidence type="ECO:0008006" key="6">
    <source>
        <dbReference type="Google" id="ProtNLM"/>
    </source>
</evidence>
<dbReference type="EMBL" id="AP021879">
    <property type="protein sequence ID" value="BBO90364.1"/>
    <property type="molecule type" value="Genomic_DNA"/>
</dbReference>
<protein>
    <recommendedName>
        <fullName evidence="6">HDOD domain-containing protein</fullName>
    </recommendedName>
</protein>
<dbReference type="Gene3D" id="3.40.50.2300">
    <property type="match status" value="1"/>
</dbReference>
<sequence>MATTISCLQPFGDCEEASDRDTALARFKDAIDGGTPYQLVLVDINATDADGEPIVVAFRDIETQSHLAEAQQAYILVTAASCGRQMITDCLLGGGDDFFTKPLDKTKLVGKLHARGLLAGGASASSGPANVLDADDLLKQMSRKMAKGDPVLPPAMKIAMRIRQLIDCGAEIADVANLLRQDTAISTRLIKTSNSAFYRGVEKSTTVDQAISRLGLSRASEVVMSICCRGFFATTHPPYQGIVERLWWHSLACAHTTQMPFLNPDEKPDEDLFSIGLIHDIGKLLLLQAAAEVEQRRHASHQPPVSVEELVGLMNEHHVRFGNTLLEKMEAPDMYAKLIQRHHDANAAGKKYSRSLKILQQANWLAKLAGFGLEPVDGQSLAEPMDALEIDESMREQAILEIPQQMEQLRYLFG</sequence>